<sequence>MPDVSRLSLFFPIAGVLALVSFTVAQAQETTDAKPIDDKQCINADKISGYRVVSDELVRLEMQGQKDILLRLKRHCPQLYYHKYMSFTPVNGKLCARFDDIITRSGTPCRIESFSDVSKETTERAK</sequence>
<reference evidence="3" key="1">
    <citation type="journal article" date="2019" name="Int. J. Syst. Evol. Microbiol.">
        <title>The Global Catalogue of Microorganisms (GCM) 10K type strain sequencing project: providing services to taxonomists for standard genome sequencing and annotation.</title>
        <authorList>
            <consortium name="The Broad Institute Genomics Platform"/>
            <consortium name="The Broad Institute Genome Sequencing Center for Infectious Disease"/>
            <person name="Wu L."/>
            <person name="Ma J."/>
        </authorList>
    </citation>
    <scope>NUCLEOTIDE SEQUENCE [LARGE SCALE GENOMIC DNA]</scope>
    <source>
        <strain evidence="3">CGMCC 1.15304</strain>
    </source>
</reference>
<name>A0ABV8U5Z2_9PROT</name>
<keyword evidence="3" id="KW-1185">Reference proteome</keyword>
<keyword evidence="1" id="KW-0732">Signal</keyword>
<proteinExistence type="predicted"/>
<dbReference type="InterPro" id="IPR045500">
    <property type="entry name" value="DUF6491"/>
</dbReference>
<dbReference type="Proteomes" id="UP001595776">
    <property type="component" value="Unassembled WGS sequence"/>
</dbReference>
<gene>
    <name evidence="2" type="ORF">ACFO5Q_01980</name>
</gene>
<feature type="signal peptide" evidence="1">
    <location>
        <begin position="1"/>
        <end position="27"/>
    </location>
</feature>
<feature type="chain" id="PRO_5046516939" evidence="1">
    <location>
        <begin position="28"/>
        <end position="126"/>
    </location>
</feature>
<evidence type="ECO:0000313" key="3">
    <source>
        <dbReference type="Proteomes" id="UP001595776"/>
    </source>
</evidence>
<evidence type="ECO:0000256" key="1">
    <source>
        <dbReference type="SAM" id="SignalP"/>
    </source>
</evidence>
<protein>
    <submittedName>
        <fullName evidence="2">DUF6491 family protein</fullName>
    </submittedName>
</protein>
<evidence type="ECO:0000313" key="2">
    <source>
        <dbReference type="EMBL" id="MFC4346614.1"/>
    </source>
</evidence>
<organism evidence="2 3">
    <name type="scientific">Kordiimonas lipolytica</name>
    <dbReference type="NCBI Taxonomy" id="1662421"/>
    <lineage>
        <taxon>Bacteria</taxon>
        <taxon>Pseudomonadati</taxon>
        <taxon>Pseudomonadota</taxon>
        <taxon>Alphaproteobacteria</taxon>
        <taxon>Kordiimonadales</taxon>
        <taxon>Kordiimonadaceae</taxon>
        <taxon>Kordiimonas</taxon>
    </lineage>
</organism>
<dbReference type="RefSeq" id="WP_068148076.1">
    <property type="nucleotide sequence ID" value="NZ_JBHSCR010000001.1"/>
</dbReference>
<dbReference type="EMBL" id="JBHSCR010000001">
    <property type="protein sequence ID" value="MFC4346614.1"/>
    <property type="molecule type" value="Genomic_DNA"/>
</dbReference>
<comment type="caution">
    <text evidence="2">The sequence shown here is derived from an EMBL/GenBank/DDBJ whole genome shotgun (WGS) entry which is preliminary data.</text>
</comment>
<accession>A0ABV8U5Z2</accession>
<dbReference type="Pfam" id="PF20101">
    <property type="entry name" value="DUF6491"/>
    <property type="match status" value="1"/>
</dbReference>